<dbReference type="InterPro" id="IPR027417">
    <property type="entry name" value="P-loop_NTPase"/>
</dbReference>
<organism evidence="5">
    <name type="scientific">Melampsora larici-populina (strain 98AG31 / pathotype 3-4-7)</name>
    <name type="common">Poplar leaf rust fungus</name>
    <dbReference type="NCBI Taxonomy" id="747676"/>
    <lineage>
        <taxon>Eukaryota</taxon>
        <taxon>Fungi</taxon>
        <taxon>Dikarya</taxon>
        <taxon>Basidiomycota</taxon>
        <taxon>Pucciniomycotina</taxon>
        <taxon>Pucciniomycetes</taxon>
        <taxon>Pucciniales</taxon>
        <taxon>Melampsoraceae</taxon>
        <taxon>Melampsora</taxon>
    </lineage>
</organism>
<dbReference type="GO" id="GO:0005886">
    <property type="term" value="C:plasma membrane"/>
    <property type="evidence" value="ECO:0007669"/>
    <property type="project" value="UniProtKB-SubCell"/>
</dbReference>
<evidence type="ECO:0000313" key="5">
    <source>
        <dbReference type="Proteomes" id="UP000001072"/>
    </source>
</evidence>
<dbReference type="VEuPathDB" id="FungiDB:MELLADRAFT_33674"/>
<dbReference type="KEGG" id="mlr:MELLADRAFT_33674"/>
<dbReference type="PROSITE" id="PS51421">
    <property type="entry name" value="RAS"/>
    <property type="match status" value="1"/>
</dbReference>
<dbReference type="SMART" id="SM00175">
    <property type="entry name" value="RAB"/>
    <property type="match status" value="1"/>
</dbReference>
<evidence type="ECO:0000256" key="2">
    <source>
        <dbReference type="ARBA" id="ARBA00022741"/>
    </source>
</evidence>
<gene>
    <name evidence="4" type="ORF">MELLADRAFT_33674</name>
</gene>
<evidence type="ECO:0000313" key="4">
    <source>
        <dbReference type="EMBL" id="EGG10427.1"/>
    </source>
</evidence>
<comment type="subcellular location">
    <subcellularLocation>
        <location evidence="1">Cell membrane</location>
        <topology evidence="1">Lipid-anchor</topology>
        <orientation evidence="1">Cytoplasmic side</orientation>
    </subcellularLocation>
</comment>
<dbReference type="EMBL" id="GL883094">
    <property type="protein sequence ID" value="EGG10427.1"/>
    <property type="molecule type" value="Genomic_DNA"/>
</dbReference>
<dbReference type="HOGENOM" id="CLU_041217_9_2_1"/>
<dbReference type="OrthoDB" id="2528393at2759"/>
<dbReference type="InterPro" id="IPR005225">
    <property type="entry name" value="Small_GTP-bd"/>
</dbReference>
<dbReference type="RefSeq" id="XP_007405897.1">
    <property type="nucleotide sequence ID" value="XM_007405835.1"/>
</dbReference>
<dbReference type="InterPro" id="IPR020849">
    <property type="entry name" value="Small_GTPase_Ras-type"/>
</dbReference>
<dbReference type="eggNOG" id="KOG0395">
    <property type="taxonomic scope" value="Eukaryota"/>
</dbReference>
<proteinExistence type="predicted"/>
<evidence type="ECO:0000256" key="3">
    <source>
        <dbReference type="ARBA" id="ARBA00023134"/>
    </source>
</evidence>
<dbReference type="NCBIfam" id="TIGR00231">
    <property type="entry name" value="small_GTP"/>
    <property type="match status" value="1"/>
</dbReference>
<dbReference type="GO" id="GO:0003924">
    <property type="term" value="F:GTPase activity"/>
    <property type="evidence" value="ECO:0007669"/>
    <property type="project" value="InterPro"/>
</dbReference>
<dbReference type="GO" id="GO:0007165">
    <property type="term" value="P:signal transduction"/>
    <property type="evidence" value="ECO:0007669"/>
    <property type="project" value="InterPro"/>
</dbReference>
<feature type="non-terminal residue" evidence="4">
    <location>
        <position position="1"/>
    </location>
</feature>
<dbReference type="AlphaFoldDB" id="F4RA71"/>
<dbReference type="Gene3D" id="3.40.50.300">
    <property type="entry name" value="P-loop containing nucleotide triphosphate hydrolases"/>
    <property type="match status" value="1"/>
</dbReference>
<dbReference type="SUPFAM" id="SSF52540">
    <property type="entry name" value="P-loop containing nucleoside triphosphate hydrolases"/>
    <property type="match status" value="1"/>
</dbReference>
<name>F4RA71_MELLP</name>
<dbReference type="Pfam" id="PF00071">
    <property type="entry name" value="Ras"/>
    <property type="match status" value="1"/>
</dbReference>
<evidence type="ECO:0000256" key="1">
    <source>
        <dbReference type="ARBA" id="ARBA00004342"/>
    </source>
</evidence>
<dbReference type="InParanoid" id="F4RA71"/>
<keyword evidence="5" id="KW-1185">Reference proteome</keyword>
<dbReference type="InterPro" id="IPR001806">
    <property type="entry name" value="Small_GTPase"/>
</dbReference>
<dbReference type="Proteomes" id="UP000001072">
    <property type="component" value="Unassembled WGS sequence"/>
</dbReference>
<keyword evidence="3" id="KW-0342">GTP-binding</keyword>
<dbReference type="PANTHER" id="PTHR24070">
    <property type="entry name" value="RAS, DI-RAS, AND RHEB FAMILY MEMBERS OF SMALL GTPASE SUPERFAMILY"/>
    <property type="match status" value="1"/>
</dbReference>
<dbReference type="GeneID" id="18927316"/>
<dbReference type="GO" id="GO:0005525">
    <property type="term" value="F:GTP binding"/>
    <property type="evidence" value="ECO:0007669"/>
    <property type="project" value="UniProtKB-KW"/>
</dbReference>
<dbReference type="SMART" id="SM00174">
    <property type="entry name" value="RHO"/>
    <property type="match status" value="1"/>
</dbReference>
<protein>
    <submittedName>
        <fullName evidence="4">Uncharacterized protein</fullName>
    </submittedName>
</protein>
<keyword evidence="2" id="KW-0547">Nucleotide-binding</keyword>
<dbReference type="SMART" id="SM00173">
    <property type="entry name" value="RAS"/>
    <property type="match status" value="1"/>
</dbReference>
<dbReference type="STRING" id="747676.F4RA71"/>
<dbReference type="PROSITE" id="PS51419">
    <property type="entry name" value="RAB"/>
    <property type="match status" value="1"/>
</dbReference>
<accession>F4RA71</accession>
<reference evidence="5" key="1">
    <citation type="journal article" date="2011" name="Proc. Natl. Acad. Sci. U.S.A.">
        <title>Obligate biotrophy features unraveled by the genomic analysis of rust fungi.</title>
        <authorList>
            <person name="Duplessis S."/>
            <person name="Cuomo C.A."/>
            <person name="Lin Y.-C."/>
            <person name="Aerts A."/>
            <person name="Tisserant E."/>
            <person name="Veneault-Fourrey C."/>
            <person name="Joly D.L."/>
            <person name="Hacquard S."/>
            <person name="Amselem J."/>
            <person name="Cantarel B.L."/>
            <person name="Chiu R."/>
            <person name="Coutinho P.M."/>
            <person name="Feau N."/>
            <person name="Field M."/>
            <person name="Frey P."/>
            <person name="Gelhaye E."/>
            <person name="Goldberg J."/>
            <person name="Grabherr M.G."/>
            <person name="Kodira C.D."/>
            <person name="Kohler A."/>
            <person name="Kuees U."/>
            <person name="Lindquist E.A."/>
            <person name="Lucas S.M."/>
            <person name="Mago R."/>
            <person name="Mauceli E."/>
            <person name="Morin E."/>
            <person name="Murat C."/>
            <person name="Pangilinan J.L."/>
            <person name="Park R."/>
            <person name="Pearson M."/>
            <person name="Quesneville H."/>
            <person name="Rouhier N."/>
            <person name="Sakthikumar S."/>
            <person name="Salamov A.A."/>
            <person name="Schmutz J."/>
            <person name="Selles B."/>
            <person name="Shapiro H."/>
            <person name="Tanguay P."/>
            <person name="Tuskan G.A."/>
            <person name="Henrissat B."/>
            <person name="Van de Peer Y."/>
            <person name="Rouze P."/>
            <person name="Ellis J.G."/>
            <person name="Dodds P.N."/>
            <person name="Schein J.E."/>
            <person name="Zhong S."/>
            <person name="Hamelin R.C."/>
            <person name="Grigoriev I.V."/>
            <person name="Szabo L.J."/>
            <person name="Martin F."/>
        </authorList>
    </citation>
    <scope>NUCLEOTIDE SEQUENCE [LARGE SCALE GENOMIC DNA]</scope>
    <source>
        <strain evidence="5">98AG31 / pathotype 3-4-7</strain>
    </source>
</reference>
<dbReference type="PRINTS" id="PR00449">
    <property type="entry name" value="RASTRNSFRMNG"/>
</dbReference>
<sequence length="177" mass="19929">EGGVGKSSLTLQFIKKEFFDTYDPTIDDSYTTTMTVDDRLWQIEVLDTAGQEEYRGLWVEHAISEGEAFIITYAINSTRSFRAVPDFLKLIANCKILKPRHFPFPFAIAGNKEDLVSQRTIPTSEGVQLANASGGLFYECSAKKAVNVEELFIQLIRSVAKLREGRLTHRKDSKMTA</sequence>